<evidence type="ECO:0000313" key="6">
    <source>
        <dbReference type="Proteomes" id="UP000476820"/>
    </source>
</evidence>
<gene>
    <name evidence="1" type="ORF">EXM65_00545</name>
    <name evidence="2" type="ORF">FC774_02680</name>
    <name evidence="3" type="ORF">FDB51_00205</name>
</gene>
<dbReference type="PANTHER" id="PTHR30087">
    <property type="entry name" value="INNER MEMBRANE PROTEIN"/>
    <property type="match status" value="1"/>
</dbReference>
<dbReference type="Proteomes" id="UP000473681">
    <property type="component" value="Unassembled WGS sequence"/>
</dbReference>
<dbReference type="EMBL" id="SWOV01000004">
    <property type="protein sequence ID" value="NFF86813.1"/>
    <property type="molecule type" value="Genomic_DNA"/>
</dbReference>
<organism evidence="1 4">
    <name type="scientific">Clostridium botulinum</name>
    <dbReference type="NCBI Taxonomy" id="1491"/>
    <lineage>
        <taxon>Bacteria</taxon>
        <taxon>Bacillati</taxon>
        <taxon>Bacillota</taxon>
        <taxon>Clostridia</taxon>
        <taxon>Eubacteriales</taxon>
        <taxon>Clostridiaceae</taxon>
        <taxon>Clostridium</taxon>
    </lineage>
</organism>
<dbReference type="OrthoDB" id="9797779at2"/>
<dbReference type="PANTHER" id="PTHR30087:SF1">
    <property type="entry name" value="HYPOTHETICAL CYTOSOLIC PROTEIN"/>
    <property type="match status" value="1"/>
</dbReference>
<name>A0A0C2NPQ7_CLOBO</name>
<dbReference type="Proteomes" id="UP000472355">
    <property type="component" value="Unassembled WGS sequence"/>
</dbReference>
<proteinExistence type="predicted"/>
<evidence type="ECO:0000313" key="4">
    <source>
        <dbReference type="Proteomes" id="UP000472355"/>
    </source>
</evidence>
<comment type="caution">
    <text evidence="1">The sequence shown here is derived from an EMBL/GenBank/DDBJ whole genome shotgun (WGS) entry which is preliminary data.</text>
</comment>
<reference evidence="1 4" key="1">
    <citation type="submission" date="2019-02" db="EMBL/GenBank/DDBJ databases">
        <title>Genome sequencing of Clostridium botulinum clinical isolates.</title>
        <authorList>
            <person name="Brunt J."/>
            <person name="Van Vliet A.H.M."/>
            <person name="Stringer S.C."/>
            <person name="Grant K.A."/>
            <person name="Carter A.C."/>
            <person name="Peck M.W."/>
        </authorList>
    </citation>
    <scope>NUCLEOTIDE SEQUENCE [LARGE SCALE GENOMIC DNA]</scope>
    <source>
        <strain evidence="1 4">H113700579</strain>
    </source>
</reference>
<dbReference type="InterPro" id="IPR007553">
    <property type="entry name" value="2-thiour_desulf"/>
</dbReference>
<protein>
    <submittedName>
        <fullName evidence="1">DUF523 domain-containing protein</fullName>
    </submittedName>
</protein>
<evidence type="ECO:0000313" key="3">
    <source>
        <dbReference type="EMBL" id="NFN33572.1"/>
    </source>
</evidence>
<dbReference type="AlphaFoldDB" id="A0A0C2NPQ7"/>
<evidence type="ECO:0000313" key="5">
    <source>
        <dbReference type="Proteomes" id="UP000473681"/>
    </source>
</evidence>
<dbReference type="EMBL" id="SWVK01000001">
    <property type="protein sequence ID" value="NFN33572.1"/>
    <property type="molecule type" value="Genomic_DNA"/>
</dbReference>
<reference evidence="5 6" key="2">
    <citation type="submission" date="2019-04" db="EMBL/GenBank/DDBJ databases">
        <title>Genome sequencing of Clostridium botulinum Groups I-IV and Clostridium butyricum.</title>
        <authorList>
            <person name="Brunt J."/>
            <person name="Van Vliet A.H.M."/>
            <person name="Stringer S.C."/>
            <person name="Carter A.T."/>
            <person name="Peck M.W."/>
        </authorList>
    </citation>
    <scope>NUCLEOTIDE SEQUENCE [LARGE SCALE GENOMIC DNA]</scope>
    <source>
        <strain evidence="2 6">1605</strain>
        <strain evidence="3 5">CB-K-33E</strain>
    </source>
</reference>
<evidence type="ECO:0000313" key="2">
    <source>
        <dbReference type="EMBL" id="NFF86813.1"/>
    </source>
</evidence>
<dbReference type="RefSeq" id="WP_012450817.1">
    <property type="nucleotide sequence ID" value="NZ_CP010520.1"/>
</dbReference>
<dbReference type="EMBL" id="SGKU01000001">
    <property type="protein sequence ID" value="NFA41092.1"/>
    <property type="molecule type" value="Genomic_DNA"/>
</dbReference>
<sequence length="244" mass="27304">MYIISACLCGVNCKYSGENNLNEKCAELFRKGKAILVCPEQLGGLSTPRTPVELKNSAEDILDGHGVAITKDGLDVTNQFIKGAYETLKIAKEVNATKAILKEKSPSCGVNKIYDGSFQGNKIDGMGLTAYLLQKEGIEVFSEEDIEPNNEKLIYLNEYFENKLKRKKFLNLEEDELDYDESLDLTECLDEFSDLPTRVKDNVKRLIISLAEDLMGFTEVDEISEATGLTIEEITSIKNEYEQS</sequence>
<dbReference type="Proteomes" id="UP000476820">
    <property type="component" value="Unassembled WGS sequence"/>
</dbReference>
<dbReference type="Pfam" id="PF04463">
    <property type="entry name" value="2-thiour_desulf"/>
    <property type="match status" value="1"/>
</dbReference>
<evidence type="ECO:0000313" key="1">
    <source>
        <dbReference type="EMBL" id="NFA41092.1"/>
    </source>
</evidence>
<accession>A0A0C2NPQ7</accession>